<sequence>MIYVSPEICTLQVFKDLSGPSFMGLVKVLGWISENRTRDKIPVSVVASDLGLDSGIVEELCNTGCLQFIRSSAGCFYRVAGFITGVITRVPRGAGVHEF</sequence>
<comment type="caution">
    <text evidence="1">The sequence shown here is derived from an EMBL/GenBank/DDBJ whole genome shotgun (WGS) entry which is preliminary data.</text>
</comment>
<dbReference type="AlphaFoldDB" id="A0A7Y0TXL7"/>
<dbReference type="RefSeq" id="WP_004014499.1">
    <property type="nucleotide sequence ID" value="NZ_CAMPNB010000010.1"/>
</dbReference>
<protein>
    <submittedName>
        <fullName evidence="1">Uncharacterized protein</fullName>
    </submittedName>
</protein>
<dbReference type="Proteomes" id="UP000575397">
    <property type="component" value="Unassembled WGS sequence"/>
</dbReference>
<proteinExistence type="predicted"/>
<organism evidence="1 2">
    <name type="scientific">Mobiluncus mulieris</name>
    <dbReference type="NCBI Taxonomy" id="2052"/>
    <lineage>
        <taxon>Bacteria</taxon>
        <taxon>Bacillati</taxon>
        <taxon>Actinomycetota</taxon>
        <taxon>Actinomycetes</taxon>
        <taxon>Actinomycetales</taxon>
        <taxon>Actinomycetaceae</taxon>
        <taxon>Mobiluncus</taxon>
    </lineage>
</organism>
<evidence type="ECO:0000313" key="1">
    <source>
        <dbReference type="EMBL" id="NMX03802.1"/>
    </source>
</evidence>
<dbReference type="EMBL" id="JABCUS010000015">
    <property type="protein sequence ID" value="NMX03802.1"/>
    <property type="molecule type" value="Genomic_DNA"/>
</dbReference>
<reference evidence="1 2" key="1">
    <citation type="submission" date="2020-04" db="EMBL/GenBank/DDBJ databases">
        <title>Antimicrobial susceptibility and clonality of vaginal-derived multi-drug resistant Mobiluncus isolates in China.</title>
        <authorList>
            <person name="Zhang X."/>
        </authorList>
    </citation>
    <scope>NUCLEOTIDE SEQUENCE [LARGE SCALE GENOMIC DNA]</scope>
    <source>
        <strain evidence="1 2">12</strain>
    </source>
</reference>
<name>A0A7Y0TXL7_9ACTO</name>
<gene>
    <name evidence="1" type="ORF">HHJ77_07655</name>
</gene>
<accession>A0A7Y0TXL7</accession>
<evidence type="ECO:0000313" key="2">
    <source>
        <dbReference type="Proteomes" id="UP000575397"/>
    </source>
</evidence>